<comment type="caution">
    <text evidence="2">The sequence shown here is derived from an EMBL/GenBank/DDBJ whole genome shotgun (WGS) entry which is preliminary data.</text>
</comment>
<proteinExistence type="predicted"/>
<accession>A0A392SKL0</accession>
<feature type="non-terminal residue" evidence="2">
    <location>
        <position position="53"/>
    </location>
</feature>
<dbReference type="Proteomes" id="UP000265520">
    <property type="component" value="Unassembled WGS sequence"/>
</dbReference>
<evidence type="ECO:0000313" key="2">
    <source>
        <dbReference type="EMBL" id="MCI48406.1"/>
    </source>
</evidence>
<evidence type="ECO:0000313" key="3">
    <source>
        <dbReference type="Proteomes" id="UP000265520"/>
    </source>
</evidence>
<protein>
    <submittedName>
        <fullName evidence="2">Paramyosin-like</fullName>
    </submittedName>
</protein>
<sequence>MQHFVDLQNSSNFGDSDSWLSSSSTAVASAPNSNLNRDLFNDLVEIVPLVQSL</sequence>
<dbReference type="EMBL" id="LXQA010386250">
    <property type="protein sequence ID" value="MCI48406.1"/>
    <property type="molecule type" value="Genomic_DNA"/>
</dbReference>
<feature type="compositionally biased region" description="Low complexity" evidence="1">
    <location>
        <begin position="10"/>
        <end position="34"/>
    </location>
</feature>
<organism evidence="2 3">
    <name type="scientific">Trifolium medium</name>
    <dbReference type="NCBI Taxonomy" id="97028"/>
    <lineage>
        <taxon>Eukaryota</taxon>
        <taxon>Viridiplantae</taxon>
        <taxon>Streptophyta</taxon>
        <taxon>Embryophyta</taxon>
        <taxon>Tracheophyta</taxon>
        <taxon>Spermatophyta</taxon>
        <taxon>Magnoliopsida</taxon>
        <taxon>eudicotyledons</taxon>
        <taxon>Gunneridae</taxon>
        <taxon>Pentapetalae</taxon>
        <taxon>rosids</taxon>
        <taxon>fabids</taxon>
        <taxon>Fabales</taxon>
        <taxon>Fabaceae</taxon>
        <taxon>Papilionoideae</taxon>
        <taxon>50 kb inversion clade</taxon>
        <taxon>NPAAA clade</taxon>
        <taxon>Hologalegina</taxon>
        <taxon>IRL clade</taxon>
        <taxon>Trifolieae</taxon>
        <taxon>Trifolium</taxon>
    </lineage>
</organism>
<dbReference type="AlphaFoldDB" id="A0A392SKL0"/>
<name>A0A392SKL0_9FABA</name>
<reference evidence="2 3" key="1">
    <citation type="journal article" date="2018" name="Front. Plant Sci.">
        <title>Red Clover (Trifolium pratense) and Zigzag Clover (T. medium) - A Picture of Genomic Similarities and Differences.</title>
        <authorList>
            <person name="Dluhosova J."/>
            <person name="Istvanek J."/>
            <person name="Nedelnik J."/>
            <person name="Repkova J."/>
        </authorList>
    </citation>
    <scope>NUCLEOTIDE SEQUENCE [LARGE SCALE GENOMIC DNA]</scope>
    <source>
        <strain evidence="3">cv. 10/8</strain>
        <tissue evidence="2">Leaf</tissue>
    </source>
</reference>
<evidence type="ECO:0000256" key="1">
    <source>
        <dbReference type="SAM" id="MobiDB-lite"/>
    </source>
</evidence>
<keyword evidence="3" id="KW-1185">Reference proteome</keyword>
<feature type="region of interest" description="Disordered" evidence="1">
    <location>
        <begin position="1"/>
        <end position="35"/>
    </location>
</feature>